<accession>A0A9W4TB36</accession>
<protein>
    <submittedName>
        <fullName evidence="8">3447_t:CDS:1</fullName>
    </submittedName>
</protein>
<proteinExistence type="predicted"/>
<dbReference type="PANTHER" id="PTHR37984:SF5">
    <property type="entry name" value="PROTEIN NYNRIN-LIKE"/>
    <property type="match status" value="1"/>
</dbReference>
<evidence type="ECO:0000256" key="6">
    <source>
        <dbReference type="ARBA" id="ARBA00022918"/>
    </source>
</evidence>
<reference evidence="8" key="1">
    <citation type="submission" date="2022-08" db="EMBL/GenBank/DDBJ databases">
        <authorList>
            <person name="Kallberg Y."/>
            <person name="Tangrot J."/>
            <person name="Rosling A."/>
        </authorList>
    </citation>
    <scope>NUCLEOTIDE SEQUENCE</scope>
    <source>
        <strain evidence="8">Wild A</strain>
    </source>
</reference>
<dbReference type="PANTHER" id="PTHR37984">
    <property type="entry name" value="PROTEIN CBG26694"/>
    <property type="match status" value="1"/>
</dbReference>
<keyword evidence="2" id="KW-0548">Nucleotidyltransferase</keyword>
<evidence type="ECO:0000256" key="1">
    <source>
        <dbReference type="ARBA" id="ARBA00022679"/>
    </source>
</evidence>
<keyword evidence="9" id="KW-1185">Reference proteome</keyword>
<dbReference type="SUPFAM" id="SSF56672">
    <property type="entry name" value="DNA/RNA polymerases"/>
    <property type="match status" value="1"/>
</dbReference>
<dbReference type="GO" id="GO:0016787">
    <property type="term" value="F:hydrolase activity"/>
    <property type="evidence" value="ECO:0007669"/>
    <property type="project" value="UniProtKB-KW"/>
</dbReference>
<dbReference type="InterPro" id="IPR041373">
    <property type="entry name" value="RT_RNaseH"/>
</dbReference>
<dbReference type="AlphaFoldDB" id="A0A9W4TB36"/>
<dbReference type="GO" id="GO:0004519">
    <property type="term" value="F:endonuclease activity"/>
    <property type="evidence" value="ECO:0007669"/>
    <property type="project" value="UniProtKB-KW"/>
</dbReference>
<sequence>AERNYAPTELECLAAVWAMENFRTYLLHQPFDLITDHVVLQWLFNKLDPLENSCAG</sequence>
<evidence type="ECO:0000256" key="5">
    <source>
        <dbReference type="ARBA" id="ARBA00022801"/>
    </source>
</evidence>
<evidence type="ECO:0000313" key="8">
    <source>
        <dbReference type="EMBL" id="CAI2197042.1"/>
    </source>
</evidence>
<feature type="domain" description="Reverse transcriptase RNase H-like" evidence="7">
    <location>
        <begin position="1"/>
        <end position="46"/>
    </location>
</feature>
<dbReference type="Proteomes" id="UP001153678">
    <property type="component" value="Unassembled WGS sequence"/>
</dbReference>
<name>A0A9W4TB36_9GLOM</name>
<dbReference type="OrthoDB" id="2206664at2759"/>
<dbReference type="InterPro" id="IPR050951">
    <property type="entry name" value="Retrovirus_Pol_polyprotein"/>
</dbReference>
<comment type="caution">
    <text evidence="8">The sequence shown here is derived from an EMBL/GenBank/DDBJ whole genome shotgun (WGS) entry which is preliminary data.</text>
</comment>
<keyword evidence="5" id="KW-0378">Hydrolase</keyword>
<evidence type="ECO:0000313" key="9">
    <source>
        <dbReference type="Proteomes" id="UP001153678"/>
    </source>
</evidence>
<feature type="non-terminal residue" evidence="8">
    <location>
        <position position="1"/>
    </location>
</feature>
<keyword evidence="6" id="KW-0695">RNA-directed DNA polymerase</keyword>
<keyword evidence="4" id="KW-0255">Endonuclease</keyword>
<evidence type="ECO:0000256" key="3">
    <source>
        <dbReference type="ARBA" id="ARBA00022722"/>
    </source>
</evidence>
<keyword evidence="3" id="KW-0540">Nuclease</keyword>
<evidence type="ECO:0000259" key="7">
    <source>
        <dbReference type="Pfam" id="PF17917"/>
    </source>
</evidence>
<dbReference type="Pfam" id="PF17917">
    <property type="entry name" value="RT_RNaseH"/>
    <property type="match status" value="1"/>
</dbReference>
<evidence type="ECO:0000256" key="2">
    <source>
        <dbReference type="ARBA" id="ARBA00022695"/>
    </source>
</evidence>
<dbReference type="InterPro" id="IPR043502">
    <property type="entry name" value="DNA/RNA_pol_sf"/>
</dbReference>
<organism evidence="8 9">
    <name type="scientific">Funneliformis geosporum</name>
    <dbReference type="NCBI Taxonomy" id="1117311"/>
    <lineage>
        <taxon>Eukaryota</taxon>
        <taxon>Fungi</taxon>
        <taxon>Fungi incertae sedis</taxon>
        <taxon>Mucoromycota</taxon>
        <taxon>Glomeromycotina</taxon>
        <taxon>Glomeromycetes</taxon>
        <taxon>Glomerales</taxon>
        <taxon>Glomeraceae</taxon>
        <taxon>Funneliformis</taxon>
    </lineage>
</organism>
<dbReference type="GO" id="GO:0003964">
    <property type="term" value="F:RNA-directed DNA polymerase activity"/>
    <property type="evidence" value="ECO:0007669"/>
    <property type="project" value="UniProtKB-KW"/>
</dbReference>
<gene>
    <name evidence="8" type="ORF">FWILDA_LOCUS17878</name>
</gene>
<keyword evidence="1" id="KW-0808">Transferase</keyword>
<evidence type="ECO:0000256" key="4">
    <source>
        <dbReference type="ARBA" id="ARBA00022759"/>
    </source>
</evidence>
<dbReference type="EMBL" id="CAMKVN010015488">
    <property type="protein sequence ID" value="CAI2197042.1"/>
    <property type="molecule type" value="Genomic_DNA"/>
</dbReference>